<dbReference type="EMBL" id="KN837205">
    <property type="protein sequence ID" value="KIJ33977.1"/>
    <property type="molecule type" value="Genomic_DNA"/>
</dbReference>
<dbReference type="HOGENOM" id="CLU_447015_0_0_1"/>
<feature type="region of interest" description="Disordered" evidence="1">
    <location>
        <begin position="282"/>
        <end position="317"/>
    </location>
</feature>
<proteinExistence type="predicted"/>
<reference evidence="2 3" key="1">
    <citation type="submission" date="2014-06" db="EMBL/GenBank/DDBJ databases">
        <title>Evolutionary Origins and Diversification of the Mycorrhizal Mutualists.</title>
        <authorList>
            <consortium name="DOE Joint Genome Institute"/>
            <consortium name="Mycorrhizal Genomics Consortium"/>
            <person name="Kohler A."/>
            <person name="Kuo A."/>
            <person name="Nagy L.G."/>
            <person name="Floudas D."/>
            <person name="Copeland A."/>
            <person name="Barry K.W."/>
            <person name="Cichocki N."/>
            <person name="Veneault-Fourrey C."/>
            <person name="LaButti K."/>
            <person name="Lindquist E.A."/>
            <person name="Lipzen A."/>
            <person name="Lundell T."/>
            <person name="Morin E."/>
            <person name="Murat C."/>
            <person name="Riley R."/>
            <person name="Ohm R."/>
            <person name="Sun H."/>
            <person name="Tunlid A."/>
            <person name="Henrissat B."/>
            <person name="Grigoriev I.V."/>
            <person name="Hibbett D.S."/>
            <person name="Martin F."/>
        </authorList>
    </citation>
    <scope>NUCLEOTIDE SEQUENCE [LARGE SCALE GENOMIC DNA]</scope>
    <source>
        <strain evidence="2 3">SS14</strain>
    </source>
</reference>
<evidence type="ECO:0000313" key="2">
    <source>
        <dbReference type="EMBL" id="KIJ33977.1"/>
    </source>
</evidence>
<dbReference type="OrthoDB" id="3222453at2759"/>
<dbReference type="AlphaFoldDB" id="A0A0C9UXH7"/>
<name>A0A0C9UXH7_SPHS4</name>
<accession>A0A0C9UXH7</accession>
<evidence type="ECO:0000256" key="1">
    <source>
        <dbReference type="SAM" id="MobiDB-lite"/>
    </source>
</evidence>
<sequence>MDYATQFAVSRPWQGYAMWQPDHRRSICPQIGSIGYLLDGSWIEIANIRDREHEFGRLNHNILHKEQPLMTANVKTIKTELEVGANWDIDSAVGGDAKVQFNFSCSREKGALLVLGDNADQYDVINKNYFKDALRDNHKAWLSIAQSIDDSISLGDIILVTGHDKTSQWFNAVLNRGSSEFSLKLGLLTPMGGAMGTVEFSASQLQRVEKNWGPIIDAPSVSGISDSLALLTLTDSNSPNRNMLDSPRNQCIFLRGCKTLDRRSLRKLFNFKKKKGVFMEVNPADCPDGRSGAGSPSGSSSDPSSSKNISSSSNIGGQHSNADVAIADHSDLAILDIKDSADFTESLDILKPPILVEKKVAYLDKAALENRSTLGKAPLQKGGTLNEISLQTKTDDTRFEDELQNSPILPCGMDSSWHNLPIPTIWTSPMPMAGNHMISKVHTGQDEASNMYIHRLTDEEKRRCGPSYPSTRPTFCCKLQGCRNPWLQHRGLITTHLMEHGLQFPKPFRCSCGADFRRQVEAVRHLDDKKPCTYCQSPGRKHKNTSICTRCQLTTNRNETYKPMAQTHSDSLPVLMSQDDWSLNRWTPQDGLDDVNTLLIMPQNDSLFTLM</sequence>
<gene>
    <name evidence="2" type="ORF">M422DRAFT_783014</name>
</gene>
<protein>
    <submittedName>
        <fullName evidence="2">Uncharacterized protein</fullName>
    </submittedName>
</protein>
<evidence type="ECO:0000313" key="3">
    <source>
        <dbReference type="Proteomes" id="UP000054279"/>
    </source>
</evidence>
<keyword evidence="3" id="KW-1185">Reference proteome</keyword>
<feature type="compositionally biased region" description="Low complexity" evidence="1">
    <location>
        <begin position="289"/>
        <end position="317"/>
    </location>
</feature>
<organism evidence="2 3">
    <name type="scientific">Sphaerobolus stellatus (strain SS14)</name>
    <dbReference type="NCBI Taxonomy" id="990650"/>
    <lineage>
        <taxon>Eukaryota</taxon>
        <taxon>Fungi</taxon>
        <taxon>Dikarya</taxon>
        <taxon>Basidiomycota</taxon>
        <taxon>Agaricomycotina</taxon>
        <taxon>Agaricomycetes</taxon>
        <taxon>Phallomycetidae</taxon>
        <taxon>Geastrales</taxon>
        <taxon>Sphaerobolaceae</taxon>
        <taxon>Sphaerobolus</taxon>
    </lineage>
</organism>
<dbReference type="Proteomes" id="UP000054279">
    <property type="component" value="Unassembled WGS sequence"/>
</dbReference>